<evidence type="ECO:0000313" key="2">
    <source>
        <dbReference type="EMBL" id="KAG5525053.1"/>
    </source>
</evidence>
<reference evidence="2" key="1">
    <citation type="submission" date="2020-08" db="EMBL/GenBank/DDBJ databases">
        <title>Plant Genome Project.</title>
        <authorList>
            <person name="Zhang R.-G."/>
        </authorList>
    </citation>
    <scope>NUCLEOTIDE SEQUENCE</scope>
    <source>
        <strain evidence="2">WSP0</strain>
        <tissue evidence="2">Leaf</tissue>
    </source>
</reference>
<evidence type="ECO:0000256" key="1">
    <source>
        <dbReference type="SAM" id="Phobius"/>
    </source>
</evidence>
<evidence type="ECO:0000313" key="3">
    <source>
        <dbReference type="Proteomes" id="UP000823749"/>
    </source>
</evidence>
<dbReference type="AlphaFoldDB" id="A0AAV6I8T0"/>
<organism evidence="2 3">
    <name type="scientific">Rhododendron griersonianum</name>
    <dbReference type="NCBI Taxonomy" id="479676"/>
    <lineage>
        <taxon>Eukaryota</taxon>
        <taxon>Viridiplantae</taxon>
        <taxon>Streptophyta</taxon>
        <taxon>Embryophyta</taxon>
        <taxon>Tracheophyta</taxon>
        <taxon>Spermatophyta</taxon>
        <taxon>Magnoliopsida</taxon>
        <taxon>eudicotyledons</taxon>
        <taxon>Gunneridae</taxon>
        <taxon>Pentapetalae</taxon>
        <taxon>asterids</taxon>
        <taxon>Ericales</taxon>
        <taxon>Ericaceae</taxon>
        <taxon>Ericoideae</taxon>
        <taxon>Rhodoreae</taxon>
        <taxon>Rhododendron</taxon>
    </lineage>
</organism>
<gene>
    <name evidence="2" type="ORF">RHGRI_031663</name>
</gene>
<name>A0AAV6I8T0_9ERIC</name>
<feature type="transmembrane region" description="Helical" evidence="1">
    <location>
        <begin position="42"/>
        <end position="62"/>
    </location>
</feature>
<dbReference type="EMBL" id="JACTNZ010000011">
    <property type="protein sequence ID" value="KAG5525053.1"/>
    <property type="molecule type" value="Genomic_DNA"/>
</dbReference>
<keyword evidence="1" id="KW-1133">Transmembrane helix</keyword>
<accession>A0AAV6I8T0</accession>
<keyword evidence="3" id="KW-1185">Reference proteome</keyword>
<protein>
    <submittedName>
        <fullName evidence="2">Uncharacterized protein</fullName>
    </submittedName>
</protein>
<comment type="caution">
    <text evidence="2">The sequence shown here is derived from an EMBL/GenBank/DDBJ whole genome shotgun (WGS) entry which is preliminary data.</text>
</comment>
<sequence>MAAGMKVKEKEVLVVFSEQEKANGSLVTATKFTCISSLEAEIWANYWGLTIFYLNSFVYYVVSRHKMRFWGLVALQVPKNLLEHE</sequence>
<dbReference type="Proteomes" id="UP000823749">
    <property type="component" value="Chromosome 11"/>
</dbReference>
<keyword evidence="1" id="KW-0472">Membrane</keyword>
<keyword evidence="1" id="KW-0812">Transmembrane</keyword>
<proteinExistence type="predicted"/>